<reference evidence="8 9" key="1">
    <citation type="journal article" date="2011" name="Science">
        <title>The Selaginella genome identifies genetic changes associated with the evolution of vascular plants.</title>
        <authorList>
            <person name="Banks J.A."/>
            <person name="Nishiyama T."/>
            <person name="Hasebe M."/>
            <person name="Bowman J.L."/>
            <person name="Gribskov M."/>
            <person name="dePamphilis C."/>
            <person name="Albert V.A."/>
            <person name="Aono N."/>
            <person name="Aoyama T."/>
            <person name="Ambrose B.A."/>
            <person name="Ashton N.W."/>
            <person name="Axtell M.J."/>
            <person name="Barker E."/>
            <person name="Barker M.S."/>
            <person name="Bennetzen J.L."/>
            <person name="Bonawitz N.D."/>
            <person name="Chapple C."/>
            <person name="Cheng C."/>
            <person name="Correa L.G."/>
            <person name="Dacre M."/>
            <person name="DeBarry J."/>
            <person name="Dreyer I."/>
            <person name="Elias M."/>
            <person name="Engstrom E.M."/>
            <person name="Estelle M."/>
            <person name="Feng L."/>
            <person name="Finet C."/>
            <person name="Floyd S.K."/>
            <person name="Frommer W.B."/>
            <person name="Fujita T."/>
            <person name="Gramzow L."/>
            <person name="Gutensohn M."/>
            <person name="Harholt J."/>
            <person name="Hattori M."/>
            <person name="Heyl A."/>
            <person name="Hirai T."/>
            <person name="Hiwatashi Y."/>
            <person name="Ishikawa M."/>
            <person name="Iwata M."/>
            <person name="Karol K.G."/>
            <person name="Koehler B."/>
            <person name="Kolukisaoglu U."/>
            <person name="Kubo M."/>
            <person name="Kurata T."/>
            <person name="Lalonde S."/>
            <person name="Li K."/>
            <person name="Li Y."/>
            <person name="Litt A."/>
            <person name="Lyons E."/>
            <person name="Manning G."/>
            <person name="Maruyama T."/>
            <person name="Michael T.P."/>
            <person name="Mikami K."/>
            <person name="Miyazaki S."/>
            <person name="Morinaga S."/>
            <person name="Murata T."/>
            <person name="Mueller-Roeber B."/>
            <person name="Nelson D.R."/>
            <person name="Obara M."/>
            <person name="Oguri Y."/>
            <person name="Olmstead R.G."/>
            <person name="Onodera N."/>
            <person name="Petersen B.L."/>
            <person name="Pils B."/>
            <person name="Prigge M."/>
            <person name="Rensing S.A."/>
            <person name="Riano-Pachon D.M."/>
            <person name="Roberts A.W."/>
            <person name="Sato Y."/>
            <person name="Scheller H.V."/>
            <person name="Schulz B."/>
            <person name="Schulz C."/>
            <person name="Shakirov E.V."/>
            <person name="Shibagaki N."/>
            <person name="Shinohara N."/>
            <person name="Shippen D.E."/>
            <person name="Soerensen I."/>
            <person name="Sotooka R."/>
            <person name="Sugimoto N."/>
            <person name="Sugita M."/>
            <person name="Sumikawa N."/>
            <person name="Tanurdzic M."/>
            <person name="Theissen G."/>
            <person name="Ulvskov P."/>
            <person name="Wakazuki S."/>
            <person name="Weng J.K."/>
            <person name="Willats W.W."/>
            <person name="Wipf D."/>
            <person name="Wolf P.G."/>
            <person name="Yang L."/>
            <person name="Zimmer A.D."/>
            <person name="Zhu Q."/>
            <person name="Mitros T."/>
            <person name="Hellsten U."/>
            <person name="Loque D."/>
            <person name="Otillar R."/>
            <person name="Salamov A."/>
            <person name="Schmutz J."/>
            <person name="Shapiro H."/>
            <person name="Lindquist E."/>
            <person name="Lucas S."/>
            <person name="Rokhsar D."/>
            <person name="Grigoriev I.V."/>
        </authorList>
    </citation>
    <scope>NUCLEOTIDE SEQUENCE [LARGE SCALE GENOMIC DNA]</scope>
</reference>
<evidence type="ECO:0000256" key="7">
    <source>
        <dbReference type="SAM" id="MobiDB-lite"/>
    </source>
</evidence>
<evidence type="ECO:0000256" key="5">
    <source>
        <dbReference type="ARBA" id="ARBA00023163"/>
    </source>
</evidence>
<dbReference type="GO" id="GO:0006325">
    <property type="term" value="P:chromatin organization"/>
    <property type="evidence" value="ECO:0007669"/>
    <property type="project" value="UniProtKB-KW"/>
</dbReference>
<dbReference type="GO" id="GO:0035267">
    <property type="term" value="C:NuA4 histone acetyltransferase complex"/>
    <property type="evidence" value="ECO:0000318"/>
    <property type="project" value="GO_Central"/>
</dbReference>
<dbReference type="PANTHER" id="PTHR13581">
    <property type="entry name" value="MRG-BINDING PROTEIN"/>
    <property type="match status" value="1"/>
</dbReference>
<evidence type="ECO:0000256" key="1">
    <source>
        <dbReference type="ARBA" id="ARBA00004123"/>
    </source>
</evidence>
<dbReference type="Gramene" id="EFJ05711">
    <property type="protein sequence ID" value="EFJ05711"/>
    <property type="gene ID" value="SELMODRAFT_431322"/>
</dbReference>
<comment type="subcellular location">
    <subcellularLocation>
        <location evidence="1">Nucleus</location>
    </subcellularLocation>
</comment>
<evidence type="ECO:0000256" key="2">
    <source>
        <dbReference type="ARBA" id="ARBA00007117"/>
    </source>
</evidence>
<evidence type="ECO:0000256" key="4">
    <source>
        <dbReference type="ARBA" id="ARBA00023015"/>
    </source>
</evidence>
<name>D8TC78_SELML</name>
<feature type="region of interest" description="Disordered" evidence="7">
    <location>
        <begin position="213"/>
        <end position="236"/>
    </location>
</feature>
<dbReference type="PANTHER" id="PTHR13581:SF5">
    <property type="entry name" value="MRG_MORF4L-BINDING PROTEIN"/>
    <property type="match status" value="1"/>
</dbReference>
<dbReference type="InParanoid" id="D8TC78"/>
<keyword evidence="3" id="KW-0156">Chromatin regulator</keyword>
<evidence type="ECO:0000313" key="9">
    <source>
        <dbReference type="Proteomes" id="UP000001514"/>
    </source>
</evidence>
<dbReference type="Pfam" id="PF07904">
    <property type="entry name" value="Eaf7"/>
    <property type="match status" value="1"/>
</dbReference>
<dbReference type="HOGENOM" id="CLU_1177109_0_0_1"/>
<dbReference type="Proteomes" id="UP000001514">
    <property type="component" value="Unassembled WGS sequence"/>
</dbReference>
<gene>
    <name evidence="8" type="ORF">SELMODRAFT_431322</name>
</gene>
<sequence>MADAKQHTGSGDDGGAPELSAHTPATPPLPSSASSPHKELQQLQLELRLLEALEIYHPSKLQGIHRHFILYGLMEFLEKRLNRHFSAAEILQTLNGFYNLELLKPDDEEVELASHQEDFSLPSSVREDPKDEMTLAAMKGCGQSCTKDEECKGKLACVGQTCGDDPDMETQICGPSQFPKGCSKPCKVHDDCPGKLACMDGACGDDPAMETHICSKTGGRRPHPPKAAPAPESASD</sequence>
<dbReference type="EMBL" id="GL377715">
    <property type="protein sequence ID" value="EFJ05711.1"/>
    <property type="molecule type" value="Genomic_DNA"/>
</dbReference>
<keyword evidence="4" id="KW-0805">Transcription regulation</keyword>
<dbReference type="GO" id="GO:0006357">
    <property type="term" value="P:regulation of transcription by RNA polymerase II"/>
    <property type="evidence" value="ECO:0000318"/>
    <property type="project" value="GO_Central"/>
</dbReference>
<keyword evidence="5" id="KW-0804">Transcription</keyword>
<evidence type="ECO:0000256" key="3">
    <source>
        <dbReference type="ARBA" id="ARBA00022853"/>
    </source>
</evidence>
<comment type="similarity">
    <text evidence="2">Belongs to the EAF7 family.</text>
</comment>
<accession>D8TC78</accession>
<keyword evidence="6" id="KW-0539">Nucleus</keyword>
<protein>
    <submittedName>
        <fullName evidence="8">Uncharacterized protein</fullName>
    </submittedName>
</protein>
<dbReference type="InterPro" id="IPR012423">
    <property type="entry name" value="Eaf7/MRGBP"/>
</dbReference>
<feature type="region of interest" description="Disordered" evidence="7">
    <location>
        <begin position="1"/>
        <end position="38"/>
    </location>
</feature>
<evidence type="ECO:0000256" key="6">
    <source>
        <dbReference type="ARBA" id="ARBA00023242"/>
    </source>
</evidence>
<dbReference type="KEGG" id="smo:SELMODRAFT_431322"/>
<keyword evidence="9" id="KW-1185">Reference proteome</keyword>
<evidence type="ECO:0000313" key="8">
    <source>
        <dbReference type="EMBL" id="EFJ05711.1"/>
    </source>
</evidence>
<dbReference type="AlphaFoldDB" id="D8TC78"/>
<organism evidence="9">
    <name type="scientific">Selaginella moellendorffii</name>
    <name type="common">Spikemoss</name>
    <dbReference type="NCBI Taxonomy" id="88036"/>
    <lineage>
        <taxon>Eukaryota</taxon>
        <taxon>Viridiplantae</taxon>
        <taxon>Streptophyta</taxon>
        <taxon>Embryophyta</taxon>
        <taxon>Tracheophyta</taxon>
        <taxon>Lycopodiopsida</taxon>
        <taxon>Selaginellales</taxon>
        <taxon>Selaginellaceae</taxon>
        <taxon>Selaginella</taxon>
    </lineage>
</organism>
<dbReference type="GO" id="GO:0005634">
    <property type="term" value="C:nucleus"/>
    <property type="evidence" value="ECO:0007669"/>
    <property type="project" value="UniProtKB-SubCell"/>
</dbReference>
<dbReference type="eggNOG" id="ENOG502S3BY">
    <property type="taxonomic scope" value="Eukaryota"/>
</dbReference>
<proteinExistence type="inferred from homology"/>
<dbReference type="STRING" id="88036.D8TC78"/>